<comment type="caution">
    <text evidence="8">The sequence shown here is derived from an EMBL/GenBank/DDBJ whole genome shotgun (WGS) entry which is preliminary data.</text>
</comment>
<keyword evidence="9" id="KW-1185">Reference proteome</keyword>
<dbReference type="InterPro" id="IPR022907">
    <property type="entry name" value="VapC_family"/>
</dbReference>
<feature type="binding site" evidence="6">
    <location>
        <position position="6"/>
    </location>
    <ligand>
        <name>Mg(2+)</name>
        <dbReference type="ChEBI" id="CHEBI:18420"/>
    </ligand>
</feature>
<gene>
    <name evidence="6" type="primary">vapC</name>
    <name evidence="8" type="ORF">ACFPPC_08925</name>
</gene>
<comment type="cofactor">
    <cofactor evidence="6">
        <name>Mg(2+)</name>
        <dbReference type="ChEBI" id="CHEBI:18420"/>
    </cofactor>
</comment>
<evidence type="ECO:0000256" key="2">
    <source>
        <dbReference type="ARBA" id="ARBA00022722"/>
    </source>
</evidence>
<organism evidence="8 9">
    <name type="scientific">Bosea vestrisii</name>
    <dbReference type="NCBI Taxonomy" id="151416"/>
    <lineage>
        <taxon>Bacteria</taxon>
        <taxon>Pseudomonadati</taxon>
        <taxon>Pseudomonadota</taxon>
        <taxon>Alphaproteobacteria</taxon>
        <taxon>Hyphomicrobiales</taxon>
        <taxon>Boseaceae</taxon>
        <taxon>Bosea</taxon>
    </lineage>
</organism>
<reference evidence="9" key="1">
    <citation type="journal article" date="2019" name="Int. J. Syst. Evol. Microbiol.">
        <title>The Global Catalogue of Microorganisms (GCM) 10K type strain sequencing project: providing services to taxonomists for standard genome sequencing and annotation.</title>
        <authorList>
            <consortium name="The Broad Institute Genomics Platform"/>
            <consortium name="The Broad Institute Genome Sequencing Center for Infectious Disease"/>
            <person name="Wu L."/>
            <person name="Ma J."/>
        </authorList>
    </citation>
    <scope>NUCLEOTIDE SEQUENCE [LARGE SCALE GENOMIC DNA]</scope>
    <source>
        <strain evidence="9">CGMCC 1.16326</strain>
    </source>
</reference>
<keyword evidence="6" id="KW-0800">Toxin</keyword>
<dbReference type="InterPro" id="IPR029060">
    <property type="entry name" value="PIN-like_dom_sf"/>
</dbReference>
<feature type="domain" description="PIN" evidence="7">
    <location>
        <begin position="4"/>
        <end position="125"/>
    </location>
</feature>
<keyword evidence="5 6" id="KW-0460">Magnesium</keyword>
<evidence type="ECO:0000256" key="6">
    <source>
        <dbReference type="HAMAP-Rule" id="MF_00265"/>
    </source>
</evidence>
<dbReference type="SUPFAM" id="SSF88723">
    <property type="entry name" value="PIN domain-like"/>
    <property type="match status" value="1"/>
</dbReference>
<dbReference type="Gene3D" id="3.40.50.1010">
    <property type="entry name" value="5'-nuclease"/>
    <property type="match status" value="1"/>
</dbReference>
<comment type="similarity">
    <text evidence="6">Belongs to the PINc/VapC protein family.</text>
</comment>
<dbReference type="InterPro" id="IPR051619">
    <property type="entry name" value="TypeII_TA_RNase_PINc/VapC"/>
</dbReference>
<dbReference type="InterPro" id="IPR044153">
    <property type="entry name" value="PIN_Pae0151-like"/>
</dbReference>
<sequence>MASVIDASFTLAIFLPDEASPDAATIEEVARGVAVPRHWFAEVASGYVQASRRGRIGTAMVAELLKALEGLSVEPDEADALIAQRQSAVLALQYGLTVYDAAYLELALRLRRPLATFDTQLRAAALAAGVVLL</sequence>
<evidence type="ECO:0000313" key="8">
    <source>
        <dbReference type="EMBL" id="MFC5392755.1"/>
    </source>
</evidence>
<dbReference type="CDD" id="cd09873">
    <property type="entry name" value="PIN_Pae0151-like"/>
    <property type="match status" value="1"/>
</dbReference>
<dbReference type="RefSeq" id="WP_377007584.1">
    <property type="nucleotide sequence ID" value="NZ_JBHSLV010000016.1"/>
</dbReference>
<dbReference type="EC" id="3.1.-.-" evidence="6"/>
<keyword evidence="2 6" id="KW-0540">Nuclease</keyword>
<dbReference type="HAMAP" id="MF_00265">
    <property type="entry name" value="VapC_Nob1"/>
    <property type="match status" value="1"/>
</dbReference>
<dbReference type="Pfam" id="PF01850">
    <property type="entry name" value="PIN"/>
    <property type="match status" value="1"/>
</dbReference>
<proteinExistence type="inferred from homology"/>
<protein>
    <recommendedName>
        <fullName evidence="6">Ribonuclease VapC</fullName>
        <shortName evidence="6">RNase VapC</shortName>
        <ecNumber evidence="6">3.1.-.-</ecNumber>
    </recommendedName>
    <alternativeName>
        <fullName evidence="6">Toxin VapC</fullName>
    </alternativeName>
</protein>
<evidence type="ECO:0000256" key="3">
    <source>
        <dbReference type="ARBA" id="ARBA00022723"/>
    </source>
</evidence>
<dbReference type="PANTHER" id="PTHR35901">
    <property type="entry name" value="RIBONUCLEASE VAPC3"/>
    <property type="match status" value="1"/>
</dbReference>
<feature type="binding site" evidence="6">
    <location>
        <position position="100"/>
    </location>
    <ligand>
        <name>Mg(2+)</name>
        <dbReference type="ChEBI" id="CHEBI:18420"/>
    </ligand>
</feature>
<evidence type="ECO:0000259" key="7">
    <source>
        <dbReference type="Pfam" id="PF01850"/>
    </source>
</evidence>
<dbReference type="EMBL" id="JBHSLV010000016">
    <property type="protein sequence ID" value="MFC5392755.1"/>
    <property type="molecule type" value="Genomic_DNA"/>
</dbReference>
<accession>A0ABW0H697</accession>
<keyword evidence="3 6" id="KW-0479">Metal-binding</keyword>
<name>A0ABW0H697_9HYPH</name>
<dbReference type="PANTHER" id="PTHR35901:SF1">
    <property type="entry name" value="EXONUCLEASE VAPC9"/>
    <property type="match status" value="1"/>
</dbReference>
<evidence type="ECO:0000256" key="1">
    <source>
        <dbReference type="ARBA" id="ARBA00022649"/>
    </source>
</evidence>
<keyword evidence="1 6" id="KW-1277">Toxin-antitoxin system</keyword>
<dbReference type="Proteomes" id="UP001596104">
    <property type="component" value="Unassembled WGS sequence"/>
</dbReference>
<keyword evidence="4 6" id="KW-0378">Hydrolase</keyword>
<dbReference type="InterPro" id="IPR002716">
    <property type="entry name" value="PIN_dom"/>
</dbReference>
<evidence type="ECO:0000256" key="4">
    <source>
        <dbReference type="ARBA" id="ARBA00022801"/>
    </source>
</evidence>
<evidence type="ECO:0000256" key="5">
    <source>
        <dbReference type="ARBA" id="ARBA00022842"/>
    </source>
</evidence>
<comment type="function">
    <text evidence="6">Toxic component of a toxin-antitoxin (TA) system. An RNase.</text>
</comment>
<evidence type="ECO:0000313" key="9">
    <source>
        <dbReference type="Proteomes" id="UP001596104"/>
    </source>
</evidence>